<sequence>MFTKLLFVMLLIESNLCIRYISDNELKQFCETVLASDRNNVAKFITLNLQGKTKYGEEKDLAPQNLLTVAKAAYDPLTISKIIALYDNYDPVTTNEEVVTELEKREESALLDALLSTDVMSHAKRLLQSKEMAPQDDKAFRTFISDLWFTIFSRGGRKKGSSAFEHIFLGELKRGDISGLHNWIFFDQEEKTGRINYLGWSKKLDLPNGKGNILKVKYTWKNSTKPAGSMFIGTSPEFEMALYTVCFFARPNDRCNLAVGNKSFFIQTYIFTQNNKTIIGSAYPNI</sequence>
<evidence type="ECO:0000256" key="4">
    <source>
        <dbReference type="ARBA" id="ARBA00022722"/>
    </source>
</evidence>
<accession>A0A224XTK3</accession>
<dbReference type="SUPFAM" id="SSF142877">
    <property type="entry name" value="EndoU-like"/>
    <property type="match status" value="1"/>
</dbReference>
<feature type="signal peptide" evidence="11">
    <location>
        <begin position="1"/>
        <end position="17"/>
    </location>
</feature>
<dbReference type="CDD" id="cd21159">
    <property type="entry name" value="XendoU"/>
    <property type="match status" value="1"/>
</dbReference>
<evidence type="ECO:0000256" key="3">
    <source>
        <dbReference type="ARBA" id="ARBA00011245"/>
    </source>
</evidence>
<dbReference type="InterPro" id="IPR037227">
    <property type="entry name" value="EndoU-like"/>
</dbReference>
<dbReference type="AlphaFoldDB" id="A0A224XTK3"/>
<evidence type="ECO:0000256" key="10">
    <source>
        <dbReference type="ARBA" id="ARBA00023239"/>
    </source>
</evidence>
<dbReference type="GO" id="GO:0046872">
    <property type="term" value="F:metal ion binding"/>
    <property type="evidence" value="ECO:0007669"/>
    <property type="project" value="UniProtKB-UniRule"/>
</dbReference>
<keyword evidence="5 11" id="KW-0479">Metal-binding</keyword>
<evidence type="ECO:0000256" key="9">
    <source>
        <dbReference type="ARBA" id="ARBA00023211"/>
    </source>
</evidence>
<keyword evidence="11" id="KW-0732">Signal</keyword>
<name>A0A224XTK3_9HEMI</name>
<feature type="domain" description="EndoU" evidence="12">
    <location>
        <begin position="22"/>
        <end position="286"/>
    </location>
</feature>
<evidence type="ECO:0000256" key="5">
    <source>
        <dbReference type="ARBA" id="ARBA00022723"/>
    </source>
</evidence>
<keyword evidence="7 11" id="KW-0378">Hydrolase</keyword>
<dbReference type="GO" id="GO:0016787">
    <property type="term" value="F:hydrolase activity"/>
    <property type="evidence" value="ECO:0007669"/>
    <property type="project" value="UniProtKB-KW"/>
</dbReference>
<evidence type="ECO:0000256" key="11">
    <source>
        <dbReference type="RuleBase" id="RU367085"/>
    </source>
</evidence>
<feature type="chain" id="PRO_5026377112" evidence="11">
    <location>
        <begin position="18"/>
        <end position="286"/>
    </location>
</feature>
<evidence type="ECO:0000256" key="2">
    <source>
        <dbReference type="ARBA" id="ARBA00010168"/>
    </source>
</evidence>
<keyword evidence="10" id="KW-0456">Lyase</keyword>
<dbReference type="PROSITE" id="PS51959">
    <property type="entry name" value="ENDOU"/>
    <property type="match status" value="1"/>
</dbReference>
<dbReference type="InterPro" id="IPR018998">
    <property type="entry name" value="EndoU_C"/>
</dbReference>
<organism evidence="13">
    <name type="scientific">Panstrongylus lignarius</name>
    <dbReference type="NCBI Taxonomy" id="156445"/>
    <lineage>
        <taxon>Eukaryota</taxon>
        <taxon>Metazoa</taxon>
        <taxon>Ecdysozoa</taxon>
        <taxon>Arthropoda</taxon>
        <taxon>Hexapoda</taxon>
        <taxon>Insecta</taxon>
        <taxon>Pterygota</taxon>
        <taxon>Neoptera</taxon>
        <taxon>Paraneoptera</taxon>
        <taxon>Hemiptera</taxon>
        <taxon>Heteroptera</taxon>
        <taxon>Panheteroptera</taxon>
        <taxon>Cimicomorpha</taxon>
        <taxon>Reduviidae</taxon>
        <taxon>Triatominae</taxon>
        <taxon>Panstrongylus</taxon>
    </lineage>
</organism>
<dbReference type="EMBL" id="GFTR01004574">
    <property type="protein sequence ID" value="JAW11852.1"/>
    <property type="molecule type" value="Transcribed_RNA"/>
</dbReference>
<evidence type="ECO:0000256" key="7">
    <source>
        <dbReference type="ARBA" id="ARBA00022801"/>
    </source>
</evidence>
<reference evidence="13" key="1">
    <citation type="journal article" date="2018" name="PLoS Negl. Trop. Dis.">
        <title>An insight into the salivary gland and fat body transcriptome of Panstrongylus lignarius (Hemiptera: Heteroptera), the main vector of Chagas disease in Peru.</title>
        <authorList>
            <person name="Nevoa J.C."/>
            <person name="Mendes M.T."/>
            <person name="da Silva M.V."/>
            <person name="Soares S.C."/>
            <person name="Oliveira C.J.F."/>
            <person name="Ribeiro J.M.C."/>
        </authorList>
    </citation>
    <scope>NUCLEOTIDE SEQUENCE</scope>
</reference>
<dbReference type="PANTHER" id="PTHR12439:SF42">
    <property type="entry name" value="ENDORIBONUCLEASE-RELATED"/>
    <property type="match status" value="1"/>
</dbReference>
<dbReference type="InterPro" id="IPR039787">
    <property type="entry name" value="ENDOU"/>
</dbReference>
<dbReference type="GO" id="GO:0004521">
    <property type="term" value="F:RNA endonuclease activity"/>
    <property type="evidence" value="ECO:0007669"/>
    <property type="project" value="UniProtKB-UniRule"/>
</dbReference>
<keyword evidence="8 11" id="KW-0694">RNA-binding</keyword>
<keyword evidence="6 11" id="KW-0255">Endonuclease</keyword>
<dbReference type="GO" id="GO:0016829">
    <property type="term" value="F:lyase activity"/>
    <property type="evidence" value="ECO:0007669"/>
    <property type="project" value="UniProtKB-KW"/>
</dbReference>
<keyword evidence="9 11" id="KW-0464">Manganese</keyword>
<evidence type="ECO:0000256" key="1">
    <source>
        <dbReference type="ARBA" id="ARBA00001936"/>
    </source>
</evidence>
<evidence type="ECO:0000313" key="13">
    <source>
        <dbReference type="EMBL" id="JAW11852.1"/>
    </source>
</evidence>
<comment type="subunit">
    <text evidence="3 11">Monomer.</text>
</comment>
<dbReference type="Pfam" id="PF09412">
    <property type="entry name" value="XendoU"/>
    <property type="match status" value="1"/>
</dbReference>
<proteinExistence type="inferred from homology"/>
<evidence type="ECO:0000256" key="6">
    <source>
        <dbReference type="ARBA" id="ARBA00022759"/>
    </source>
</evidence>
<dbReference type="PANTHER" id="PTHR12439">
    <property type="entry name" value="PLACENTAL PROTEIN 11-RELATED"/>
    <property type="match status" value="1"/>
</dbReference>
<evidence type="ECO:0000256" key="8">
    <source>
        <dbReference type="ARBA" id="ARBA00022884"/>
    </source>
</evidence>
<comment type="cofactor">
    <cofactor evidence="1 11">
        <name>Mn(2+)</name>
        <dbReference type="ChEBI" id="CHEBI:29035"/>
    </cofactor>
</comment>
<comment type="similarity">
    <text evidence="2 11">Belongs to the ENDOU family.</text>
</comment>
<keyword evidence="4 11" id="KW-0540">Nuclease</keyword>
<protein>
    <submittedName>
        <fullName evidence="13">Putative endoribonuclease xendou</fullName>
    </submittedName>
</protein>
<dbReference type="GO" id="GO:0003723">
    <property type="term" value="F:RNA binding"/>
    <property type="evidence" value="ECO:0007669"/>
    <property type="project" value="UniProtKB-UniRule"/>
</dbReference>
<evidence type="ECO:0000259" key="12">
    <source>
        <dbReference type="PROSITE" id="PS51959"/>
    </source>
</evidence>